<dbReference type="EMBL" id="MU859078">
    <property type="protein sequence ID" value="KAK3955306.1"/>
    <property type="molecule type" value="Genomic_DNA"/>
</dbReference>
<reference evidence="1" key="1">
    <citation type="journal article" date="2023" name="Mol. Phylogenet. Evol.">
        <title>Genome-scale phylogeny and comparative genomics of the fungal order Sordariales.</title>
        <authorList>
            <person name="Hensen N."/>
            <person name="Bonometti L."/>
            <person name="Westerberg I."/>
            <person name="Brannstrom I.O."/>
            <person name="Guillou S."/>
            <person name="Cros-Aarteil S."/>
            <person name="Calhoun S."/>
            <person name="Haridas S."/>
            <person name="Kuo A."/>
            <person name="Mondo S."/>
            <person name="Pangilinan J."/>
            <person name="Riley R."/>
            <person name="LaButti K."/>
            <person name="Andreopoulos B."/>
            <person name="Lipzen A."/>
            <person name="Chen C."/>
            <person name="Yan M."/>
            <person name="Daum C."/>
            <person name="Ng V."/>
            <person name="Clum A."/>
            <person name="Steindorff A."/>
            <person name="Ohm R.A."/>
            <person name="Martin F."/>
            <person name="Silar P."/>
            <person name="Natvig D.O."/>
            <person name="Lalanne C."/>
            <person name="Gautier V."/>
            <person name="Ament-Velasquez S.L."/>
            <person name="Kruys A."/>
            <person name="Hutchinson M.I."/>
            <person name="Powell A.J."/>
            <person name="Barry K."/>
            <person name="Miller A.N."/>
            <person name="Grigoriev I.V."/>
            <person name="Debuchy R."/>
            <person name="Gladieux P."/>
            <person name="Hiltunen Thoren M."/>
            <person name="Johannesson H."/>
        </authorList>
    </citation>
    <scope>NUCLEOTIDE SEQUENCE</scope>
    <source>
        <strain evidence="1">CBS 626.80</strain>
    </source>
</reference>
<keyword evidence="2" id="KW-1185">Reference proteome</keyword>
<dbReference type="AlphaFoldDB" id="A0AAN6P0H9"/>
<evidence type="ECO:0000313" key="2">
    <source>
        <dbReference type="Proteomes" id="UP001303222"/>
    </source>
</evidence>
<proteinExistence type="predicted"/>
<feature type="non-terminal residue" evidence="1">
    <location>
        <position position="1"/>
    </location>
</feature>
<evidence type="ECO:0000313" key="1">
    <source>
        <dbReference type="EMBL" id="KAK3955306.1"/>
    </source>
</evidence>
<reference evidence="1" key="2">
    <citation type="submission" date="2023-06" db="EMBL/GenBank/DDBJ databases">
        <authorList>
            <consortium name="Lawrence Berkeley National Laboratory"/>
            <person name="Mondo S.J."/>
            <person name="Hensen N."/>
            <person name="Bonometti L."/>
            <person name="Westerberg I."/>
            <person name="Brannstrom I.O."/>
            <person name="Guillou S."/>
            <person name="Cros-Aarteil S."/>
            <person name="Calhoun S."/>
            <person name="Haridas S."/>
            <person name="Kuo A."/>
            <person name="Pangilinan J."/>
            <person name="Riley R."/>
            <person name="Labutti K."/>
            <person name="Andreopoulos B."/>
            <person name="Lipzen A."/>
            <person name="Chen C."/>
            <person name="Yanf M."/>
            <person name="Daum C."/>
            <person name="Ng V."/>
            <person name="Clum A."/>
            <person name="Steindorff A."/>
            <person name="Ohm R."/>
            <person name="Martin F."/>
            <person name="Silar P."/>
            <person name="Natvig D."/>
            <person name="Lalanne C."/>
            <person name="Gautier V."/>
            <person name="Ament-Velasquez S.L."/>
            <person name="Kruys A."/>
            <person name="Hutchinson M.I."/>
            <person name="Powell A.J."/>
            <person name="Barry K."/>
            <person name="Miller A.N."/>
            <person name="Grigoriev I.V."/>
            <person name="Debuchy R."/>
            <person name="Gladieux P."/>
            <person name="Thoren M.H."/>
            <person name="Johannesson H."/>
        </authorList>
    </citation>
    <scope>NUCLEOTIDE SEQUENCE</scope>
    <source>
        <strain evidence="1">CBS 626.80</strain>
    </source>
</reference>
<dbReference type="Proteomes" id="UP001303222">
    <property type="component" value="Unassembled WGS sequence"/>
</dbReference>
<accession>A0AAN6P0H9</accession>
<comment type="caution">
    <text evidence="1">The sequence shown here is derived from an EMBL/GenBank/DDBJ whole genome shotgun (WGS) entry which is preliminary data.</text>
</comment>
<protein>
    <submittedName>
        <fullName evidence="1">Uncharacterized protein</fullName>
    </submittedName>
</protein>
<gene>
    <name evidence="1" type="ORF">QBC32DRAFT_205679</name>
</gene>
<name>A0AAN6P0H9_9PEZI</name>
<sequence>QLRGPTRKRPNKSWRYLCIWRIKFQKGKLKGKRQYVISIYKAVKKRRQAYKHTPLFV</sequence>
<organism evidence="1 2">
    <name type="scientific">Pseudoneurospora amorphoporcata</name>
    <dbReference type="NCBI Taxonomy" id="241081"/>
    <lineage>
        <taxon>Eukaryota</taxon>
        <taxon>Fungi</taxon>
        <taxon>Dikarya</taxon>
        <taxon>Ascomycota</taxon>
        <taxon>Pezizomycotina</taxon>
        <taxon>Sordariomycetes</taxon>
        <taxon>Sordariomycetidae</taxon>
        <taxon>Sordariales</taxon>
        <taxon>Sordariaceae</taxon>
        <taxon>Pseudoneurospora</taxon>
    </lineage>
</organism>